<dbReference type="InterPro" id="IPR006867">
    <property type="entry name" value="DUF632"/>
</dbReference>
<feature type="compositionally biased region" description="Pro residues" evidence="5">
    <location>
        <begin position="111"/>
        <end position="120"/>
    </location>
</feature>
<dbReference type="Pfam" id="PF04783">
    <property type="entry name" value="DUF630"/>
    <property type="match status" value="1"/>
</dbReference>
<dbReference type="InterPro" id="IPR001806">
    <property type="entry name" value="Small_GTPase"/>
</dbReference>
<dbReference type="PROSITE" id="PS51421">
    <property type="entry name" value="RAS"/>
    <property type="match status" value="1"/>
</dbReference>
<dbReference type="EMBL" id="LEKV01001091">
    <property type="protein sequence ID" value="KVI08755.1"/>
    <property type="molecule type" value="Genomic_DNA"/>
</dbReference>
<dbReference type="PROSITE" id="PS51419">
    <property type="entry name" value="RAB"/>
    <property type="match status" value="1"/>
</dbReference>
<evidence type="ECO:0000259" key="6">
    <source>
        <dbReference type="Pfam" id="PF04782"/>
    </source>
</evidence>
<dbReference type="AlphaFoldDB" id="A0A103YGQ6"/>
<dbReference type="InterPro" id="IPR027417">
    <property type="entry name" value="P-loop_NTPase"/>
</dbReference>
<keyword evidence="9" id="KW-1185">Reference proteome</keyword>
<dbReference type="PANTHER" id="PTHR21450">
    <property type="entry name" value="PROTEIN ALTERED PHOSPHATE STARVATION RESPONSE 1"/>
    <property type="match status" value="1"/>
</dbReference>
<comment type="similarity">
    <text evidence="1">Belongs to the small GTPase superfamily. Rho family.</text>
</comment>
<evidence type="ECO:0000256" key="5">
    <source>
        <dbReference type="SAM" id="MobiDB-lite"/>
    </source>
</evidence>
<protein>
    <submittedName>
        <fullName evidence="8">Uncharacterized protein</fullName>
    </submittedName>
</protein>
<evidence type="ECO:0000313" key="8">
    <source>
        <dbReference type="EMBL" id="KVI08755.1"/>
    </source>
</evidence>
<keyword evidence="2" id="KW-0547">Nucleotide-binding</keyword>
<evidence type="ECO:0000256" key="2">
    <source>
        <dbReference type="ARBA" id="ARBA00022741"/>
    </source>
</evidence>
<dbReference type="GO" id="GO:0003924">
    <property type="term" value="F:GTPase activity"/>
    <property type="evidence" value="ECO:0007669"/>
    <property type="project" value="InterPro"/>
</dbReference>
<dbReference type="CDD" id="cd04133">
    <property type="entry name" value="Rop_like"/>
    <property type="match status" value="1"/>
</dbReference>
<feature type="region of interest" description="Disordered" evidence="5">
    <location>
        <begin position="61"/>
        <end position="126"/>
    </location>
</feature>
<feature type="compositionally biased region" description="Low complexity" evidence="5">
    <location>
        <begin position="95"/>
        <end position="110"/>
    </location>
</feature>
<evidence type="ECO:0000256" key="3">
    <source>
        <dbReference type="ARBA" id="ARBA00023134"/>
    </source>
</evidence>
<feature type="compositionally biased region" description="Basic and acidic residues" evidence="5">
    <location>
        <begin position="550"/>
        <end position="567"/>
    </location>
</feature>
<feature type="domain" description="DUF632" evidence="6">
    <location>
        <begin position="196"/>
        <end position="502"/>
    </location>
</feature>
<keyword evidence="3" id="KW-0342">GTP-binding</keyword>
<dbReference type="SMART" id="SM00174">
    <property type="entry name" value="RHO"/>
    <property type="match status" value="1"/>
</dbReference>
<dbReference type="OMA" id="FMPSNEP"/>
<feature type="compositionally biased region" description="Pro residues" evidence="5">
    <location>
        <begin position="74"/>
        <end position="94"/>
    </location>
</feature>
<organism evidence="8 9">
    <name type="scientific">Cynara cardunculus var. scolymus</name>
    <name type="common">Globe artichoke</name>
    <name type="synonym">Cynara scolymus</name>
    <dbReference type="NCBI Taxonomy" id="59895"/>
    <lineage>
        <taxon>Eukaryota</taxon>
        <taxon>Viridiplantae</taxon>
        <taxon>Streptophyta</taxon>
        <taxon>Embryophyta</taxon>
        <taxon>Tracheophyta</taxon>
        <taxon>Spermatophyta</taxon>
        <taxon>Magnoliopsida</taxon>
        <taxon>eudicotyledons</taxon>
        <taxon>Gunneridae</taxon>
        <taxon>Pentapetalae</taxon>
        <taxon>asterids</taxon>
        <taxon>campanulids</taxon>
        <taxon>Asterales</taxon>
        <taxon>Asteraceae</taxon>
        <taxon>Carduoideae</taxon>
        <taxon>Cardueae</taxon>
        <taxon>Carduinae</taxon>
        <taxon>Cynara</taxon>
    </lineage>
</organism>
<dbReference type="InterPro" id="IPR005225">
    <property type="entry name" value="Small_GTP-bd"/>
</dbReference>
<gene>
    <name evidence="8" type="ORF">Ccrd_012857</name>
</gene>
<evidence type="ECO:0000313" key="9">
    <source>
        <dbReference type="Proteomes" id="UP000243975"/>
    </source>
</evidence>
<sequence>MGCCYSRLERDEMVSRCKARKRYMKQFVKARHAFSASHSMYLRSLRTTGSALLQFATAETTLHHPQHRHSAPTLPSPPPPQTPTPHAPPPPPMSPTSETWTTSTTNTASTPLPPPPPPPSSTWDFWDPFMPSSTRSGTVDDEEWEDRSTTIASETAVTTTTVAPPPSGVSGFSKISASTATTSEMALVVSTKIKDLVEIIKELDEYFLQAADSGGKLSALLEVPACTFPGQRSSGKIHEYGKNLSPLFGSWSSTSKMNMLGKLGCDEMVGDPVVGGGGGGSHCSTVERLYAWEKKLCQEVKNVESLKIEHGKRVEQLRKMEVKRADYMKTEKAKKEVEKLESRMMVSSQAIESTSHEIVKLREEELYPQLVELVKGLMIMWRSLYESHQVQMHIVQQLKYLHLVPSTDPTSEIHRQAVLQLEVEVQQWHISFCNLIKSQRDYVQSLTGWLRLSLFQFGKTSLSQTKQDSAIYTLCEEWHLVVDNAPDKVASEGIKALLTAIHAIVVQQAEEQKQKKRSESAFKELEKKMVELRALERKFGPFSGSSSGRDPVREKRGKVESLRAKTEEERGKFEKSIGVTRAMTLSNLQIGLPHVFQAVTGFANVCTHGFESVYNHAKRPENVQDKSREKEGRKGGEREFISILHHPPNVSTALFPGETEDYVPTVFDNFSANVVVNGSTVNLGLWDTAGQEDYNRLRPLSYRGADVFILAFSLISKASYENVSKKWIPELEHYAPGVPIVLVGTKLDLRDDKQFFEDHPGATPITAAQGEELMQTIGAPEYIECSSKTQLNVKQVFDAAIKVVLQPPKAKKKKGKGQKACSIL</sequence>
<keyword evidence="4" id="KW-0175">Coiled coil</keyword>
<reference evidence="8 9" key="1">
    <citation type="journal article" date="2016" name="Sci. Rep.">
        <title>The genome sequence of the outbreeding globe artichoke constructed de novo incorporating a phase-aware low-pass sequencing strategy of F1 progeny.</title>
        <authorList>
            <person name="Scaglione D."/>
            <person name="Reyes-Chin-Wo S."/>
            <person name="Acquadro A."/>
            <person name="Froenicke L."/>
            <person name="Portis E."/>
            <person name="Beitel C."/>
            <person name="Tirone M."/>
            <person name="Mauro R."/>
            <person name="Lo Monaco A."/>
            <person name="Mauromicale G."/>
            <person name="Faccioli P."/>
            <person name="Cattivelli L."/>
            <person name="Rieseberg L."/>
            <person name="Michelmore R."/>
            <person name="Lanteri S."/>
        </authorList>
    </citation>
    <scope>NUCLEOTIDE SEQUENCE [LARGE SCALE GENOMIC DNA]</scope>
    <source>
        <strain evidence="8">2C</strain>
    </source>
</reference>
<comment type="caution">
    <text evidence="8">The sequence shown here is derived from an EMBL/GenBank/DDBJ whole genome shotgun (WGS) entry which is preliminary data.</text>
</comment>
<proteinExistence type="inferred from homology"/>
<feature type="region of interest" description="Disordered" evidence="5">
    <location>
        <begin position="541"/>
        <end position="567"/>
    </location>
</feature>
<dbReference type="GO" id="GO:0005525">
    <property type="term" value="F:GTP binding"/>
    <property type="evidence" value="ECO:0007669"/>
    <property type="project" value="UniProtKB-KW"/>
</dbReference>
<accession>A0A103YGQ6</accession>
<dbReference type="PROSITE" id="PS51420">
    <property type="entry name" value="RHO"/>
    <property type="match status" value="1"/>
</dbReference>
<dbReference type="SMART" id="SM00175">
    <property type="entry name" value="RAB"/>
    <property type="match status" value="1"/>
</dbReference>
<dbReference type="SUPFAM" id="SSF52540">
    <property type="entry name" value="P-loop containing nucleoside triphosphate hydrolases"/>
    <property type="match status" value="1"/>
</dbReference>
<name>A0A103YGQ6_CYNCS</name>
<dbReference type="InterPro" id="IPR006868">
    <property type="entry name" value="DUF630"/>
</dbReference>
<dbReference type="STRING" id="59895.A0A103YGQ6"/>
<dbReference type="Pfam" id="PF04782">
    <property type="entry name" value="DUF632"/>
    <property type="match status" value="1"/>
</dbReference>
<evidence type="ECO:0000256" key="1">
    <source>
        <dbReference type="ARBA" id="ARBA00010142"/>
    </source>
</evidence>
<dbReference type="Pfam" id="PF00071">
    <property type="entry name" value="Ras"/>
    <property type="match status" value="1"/>
</dbReference>
<dbReference type="PRINTS" id="PR00449">
    <property type="entry name" value="RASTRNSFRMNG"/>
</dbReference>
<feature type="coiled-coil region" evidence="4">
    <location>
        <begin position="506"/>
        <end position="538"/>
    </location>
</feature>
<evidence type="ECO:0000259" key="7">
    <source>
        <dbReference type="Pfam" id="PF04783"/>
    </source>
</evidence>
<dbReference type="Proteomes" id="UP000243975">
    <property type="component" value="Unassembled WGS sequence"/>
</dbReference>
<dbReference type="SMART" id="SM00173">
    <property type="entry name" value="RAS"/>
    <property type="match status" value="1"/>
</dbReference>
<dbReference type="Gramene" id="KVI08755">
    <property type="protein sequence ID" value="KVI08755"/>
    <property type="gene ID" value="Ccrd_012857"/>
</dbReference>
<dbReference type="FunFam" id="3.40.50.300:FF:001179">
    <property type="entry name" value="Rho family GTPase"/>
    <property type="match status" value="1"/>
</dbReference>
<evidence type="ECO:0000256" key="4">
    <source>
        <dbReference type="SAM" id="Coils"/>
    </source>
</evidence>
<dbReference type="PANTHER" id="PTHR21450:SF62">
    <property type="entry name" value="NITRATE REGULATORY GENE2 PROTEIN"/>
    <property type="match status" value="1"/>
</dbReference>
<dbReference type="NCBIfam" id="TIGR00231">
    <property type="entry name" value="small_GTP"/>
    <property type="match status" value="1"/>
</dbReference>
<feature type="domain" description="DUF630" evidence="7">
    <location>
        <begin position="1"/>
        <end position="59"/>
    </location>
</feature>
<dbReference type="Gene3D" id="3.40.50.300">
    <property type="entry name" value="P-loop containing nucleotide triphosphate hydrolases"/>
    <property type="match status" value="1"/>
</dbReference>